<feature type="compositionally biased region" description="Basic and acidic residues" evidence="5">
    <location>
        <begin position="263"/>
        <end position="278"/>
    </location>
</feature>
<evidence type="ECO:0000256" key="1">
    <source>
        <dbReference type="ARBA" id="ARBA00004123"/>
    </source>
</evidence>
<dbReference type="AlphaFoldDB" id="A0A6U2RT25"/>
<evidence type="ECO:0000313" key="7">
    <source>
        <dbReference type="EMBL" id="CAD9603155.1"/>
    </source>
</evidence>
<dbReference type="PANTHER" id="PTHR15938:SF0">
    <property type="entry name" value="HOMOLOGOUS-PAIRING PROTEIN 2 HOMOLOG"/>
    <property type="match status" value="1"/>
</dbReference>
<dbReference type="EMBL" id="HBGY01028109">
    <property type="protein sequence ID" value="CAD9603155.1"/>
    <property type="molecule type" value="Transcribed_RNA"/>
</dbReference>
<evidence type="ECO:0000256" key="4">
    <source>
        <dbReference type="ARBA" id="ARBA00023254"/>
    </source>
</evidence>
<evidence type="ECO:0000256" key="5">
    <source>
        <dbReference type="SAM" id="MobiDB-lite"/>
    </source>
</evidence>
<dbReference type="GO" id="GO:0120231">
    <property type="term" value="C:DNA recombinase auxiliary factor complex"/>
    <property type="evidence" value="ECO:0007669"/>
    <property type="project" value="TreeGrafter"/>
</dbReference>
<feature type="region of interest" description="Disordered" evidence="5">
    <location>
        <begin position="224"/>
        <end position="301"/>
    </location>
</feature>
<dbReference type="GO" id="GO:0120230">
    <property type="term" value="F:recombinase activator activity"/>
    <property type="evidence" value="ECO:0007669"/>
    <property type="project" value="TreeGrafter"/>
</dbReference>
<feature type="region of interest" description="Disordered" evidence="5">
    <location>
        <begin position="66"/>
        <end position="146"/>
    </location>
</feature>
<feature type="compositionally biased region" description="Acidic residues" evidence="5">
    <location>
        <begin position="66"/>
        <end position="75"/>
    </location>
</feature>
<keyword evidence="2" id="KW-0233">DNA recombination</keyword>
<feature type="compositionally biased region" description="Acidic residues" evidence="5">
    <location>
        <begin position="104"/>
        <end position="115"/>
    </location>
</feature>
<accession>A0A6U2RT25</accession>
<dbReference type="GO" id="GO:0003690">
    <property type="term" value="F:double-stranded DNA binding"/>
    <property type="evidence" value="ECO:0007669"/>
    <property type="project" value="TreeGrafter"/>
</dbReference>
<proteinExistence type="predicted"/>
<dbReference type="GO" id="GO:0000709">
    <property type="term" value="P:meiotic joint molecule formation"/>
    <property type="evidence" value="ECO:0007669"/>
    <property type="project" value="TreeGrafter"/>
</dbReference>
<feature type="compositionally biased region" description="Basic and acidic residues" evidence="5">
    <location>
        <begin position="12"/>
        <end position="25"/>
    </location>
</feature>
<feature type="compositionally biased region" description="Basic residues" evidence="5">
    <location>
        <begin position="224"/>
        <end position="235"/>
    </location>
</feature>
<sequence length="636" mass="70620">MTDKEEENSNVAEKEETGSEKEGEVWDIEKAYKKKDRTMRCMSKDGKCNQMAVAQWRCEGKEPWETCEDCQEDEFGGWPEGFEFDEDEDEDNHEETNQEGTADTIEEEEEKEEQADNNANGSADDDNDEDNDEDEDEEDEEEDGEQWAVEHVYTIAEIDCPEPVICQSEKCKLVACARWKSDTNELWDTCLDCQEKDYGGWPDDQEFVLEALADKELVENQGRKCSKKSFKKGHSKVPIATKKQGSGSSEVAAVTPPPSAKTDVPDTKQEEISNSDKRKSSKAALVSPQPAAMKKKAPPQPTASALAMHRKWQEAAEAAGGKDARIVVSKAAAKKLIYDLLYDTFGVMNITDIYKALKCVVPSPVLRTCLDDMSFDASVRGSDLDGDGDDKDDGGTSKNKGKSSNAEYAGSLSVKAGRNANTTLYYLDHTKLENGGNGLSFDVKDKLIQDNQNATTALVSLQSTIDACNKEADTLLREPTNEEADILLQHEVMAVERLKEEVESSQKLTVDVKVRKRTEKRLEAMALYWRKRKRVCIDFLRLMDESTEGTVSYKKCVAGDGQIDIESDEMIIKGAIERAKRKASNLSLPRKKLKVANTMPSTGDAAATENASPTFIGARLTGNGKVERVHLKDVND</sequence>
<keyword evidence="4" id="KW-0469">Meiosis</keyword>
<organism evidence="6">
    <name type="scientific">Leptocylindrus danicus</name>
    <dbReference type="NCBI Taxonomy" id="163516"/>
    <lineage>
        <taxon>Eukaryota</taxon>
        <taxon>Sar</taxon>
        <taxon>Stramenopiles</taxon>
        <taxon>Ochrophyta</taxon>
        <taxon>Bacillariophyta</taxon>
        <taxon>Coscinodiscophyceae</taxon>
        <taxon>Chaetocerotophycidae</taxon>
        <taxon>Leptocylindrales</taxon>
        <taxon>Leptocylindraceae</taxon>
        <taxon>Leptocylindrus</taxon>
    </lineage>
</organism>
<evidence type="ECO:0000313" key="6">
    <source>
        <dbReference type="EMBL" id="CAD9603148.1"/>
    </source>
</evidence>
<dbReference type="PANTHER" id="PTHR15938">
    <property type="entry name" value="TBP-1 INTERACTING PROTEIN"/>
    <property type="match status" value="1"/>
</dbReference>
<name>A0A6U2RT25_9STRA</name>
<dbReference type="EMBL" id="HBGY01028105">
    <property type="protein sequence ID" value="CAD9603148.1"/>
    <property type="molecule type" value="Transcribed_RNA"/>
</dbReference>
<feature type="compositionally biased region" description="Acidic residues" evidence="5">
    <location>
        <begin position="82"/>
        <end position="93"/>
    </location>
</feature>
<evidence type="ECO:0000256" key="3">
    <source>
        <dbReference type="ARBA" id="ARBA00023242"/>
    </source>
</evidence>
<protein>
    <submittedName>
        <fullName evidence="6">Uncharacterized protein</fullName>
    </submittedName>
</protein>
<dbReference type="GO" id="GO:0010774">
    <property type="term" value="P:meiotic strand invasion involved in reciprocal meiotic recombination"/>
    <property type="evidence" value="ECO:0007669"/>
    <property type="project" value="TreeGrafter"/>
</dbReference>
<gene>
    <name evidence="6" type="ORF">LDAN0321_LOCUS17379</name>
    <name evidence="7" type="ORF">LDAN0321_LOCUS17382</name>
</gene>
<evidence type="ECO:0000256" key="2">
    <source>
        <dbReference type="ARBA" id="ARBA00023172"/>
    </source>
</evidence>
<feature type="region of interest" description="Disordered" evidence="5">
    <location>
        <begin position="380"/>
        <end position="407"/>
    </location>
</feature>
<keyword evidence="3" id="KW-0539">Nucleus</keyword>
<comment type="subcellular location">
    <subcellularLocation>
        <location evidence="1">Nucleus</location>
    </subcellularLocation>
</comment>
<dbReference type="GO" id="GO:0000794">
    <property type="term" value="C:condensed nuclear chromosome"/>
    <property type="evidence" value="ECO:0007669"/>
    <property type="project" value="TreeGrafter"/>
</dbReference>
<dbReference type="GO" id="GO:0007129">
    <property type="term" value="P:homologous chromosome pairing at meiosis"/>
    <property type="evidence" value="ECO:0007669"/>
    <property type="project" value="TreeGrafter"/>
</dbReference>
<reference evidence="6" key="1">
    <citation type="submission" date="2021-01" db="EMBL/GenBank/DDBJ databases">
        <authorList>
            <person name="Corre E."/>
            <person name="Pelletier E."/>
            <person name="Niang G."/>
            <person name="Scheremetjew M."/>
            <person name="Finn R."/>
            <person name="Kale V."/>
            <person name="Holt S."/>
            <person name="Cochrane G."/>
            <person name="Meng A."/>
            <person name="Brown T."/>
            <person name="Cohen L."/>
        </authorList>
    </citation>
    <scope>NUCLEOTIDE SEQUENCE</scope>
    <source>
        <strain evidence="6">B650</strain>
    </source>
</reference>
<feature type="region of interest" description="Disordered" evidence="5">
    <location>
        <begin position="1"/>
        <end position="25"/>
    </location>
</feature>
<feature type="compositionally biased region" description="Acidic residues" evidence="5">
    <location>
        <begin position="123"/>
        <end position="145"/>
    </location>
</feature>